<feature type="compositionally biased region" description="Basic residues" evidence="1">
    <location>
        <begin position="217"/>
        <end position="232"/>
    </location>
</feature>
<dbReference type="Proteomes" id="UP001141806">
    <property type="component" value="Unassembled WGS sequence"/>
</dbReference>
<evidence type="ECO:0000256" key="1">
    <source>
        <dbReference type="SAM" id="MobiDB-lite"/>
    </source>
</evidence>
<proteinExistence type="predicted"/>
<accession>A0A9Q0R3D0</accession>
<protein>
    <submittedName>
        <fullName evidence="2">Uncharacterized protein</fullName>
    </submittedName>
</protein>
<sequence>MLKQFHPVAARSLKFPCSFEILKHKSAKVLGDPISIVYYYGEYTEIKNADPERYSYVDVIYDAYCGILKDIPSGKTIKFSIKAILPNGDESFIEEDKDVMRMFEKSTDACDPIHCYVFGLEVTEEVSNVYWVNTFEGNVMQRPKTSVVNSQSRQRTPIKRHVQKTLANRSKSGVDGSKRIEKFSTKTYMLAYGQMIHSLPDLSILKETGGCVLQRPALKRQKGRPSKNRRRREPGEAASSDFRKRTGTVKCTRCCVGLELESRSTFLSFTNFFFKLC</sequence>
<dbReference type="EMBL" id="JAMYWD010000001">
    <property type="protein sequence ID" value="KAJ4981865.1"/>
    <property type="molecule type" value="Genomic_DNA"/>
</dbReference>
<reference evidence="2" key="1">
    <citation type="journal article" date="2023" name="Plant J.">
        <title>The genome of the king protea, Protea cynaroides.</title>
        <authorList>
            <person name="Chang J."/>
            <person name="Duong T.A."/>
            <person name="Schoeman C."/>
            <person name="Ma X."/>
            <person name="Roodt D."/>
            <person name="Barker N."/>
            <person name="Li Z."/>
            <person name="Van de Peer Y."/>
            <person name="Mizrachi E."/>
        </authorList>
    </citation>
    <scope>NUCLEOTIDE SEQUENCE</scope>
    <source>
        <tissue evidence="2">Young leaves</tissue>
    </source>
</reference>
<feature type="region of interest" description="Disordered" evidence="1">
    <location>
        <begin position="216"/>
        <end position="242"/>
    </location>
</feature>
<name>A0A9Q0R3D0_9MAGN</name>
<dbReference type="OrthoDB" id="1679932at2759"/>
<evidence type="ECO:0000313" key="3">
    <source>
        <dbReference type="Proteomes" id="UP001141806"/>
    </source>
</evidence>
<organism evidence="2 3">
    <name type="scientific">Protea cynaroides</name>
    <dbReference type="NCBI Taxonomy" id="273540"/>
    <lineage>
        <taxon>Eukaryota</taxon>
        <taxon>Viridiplantae</taxon>
        <taxon>Streptophyta</taxon>
        <taxon>Embryophyta</taxon>
        <taxon>Tracheophyta</taxon>
        <taxon>Spermatophyta</taxon>
        <taxon>Magnoliopsida</taxon>
        <taxon>Proteales</taxon>
        <taxon>Proteaceae</taxon>
        <taxon>Protea</taxon>
    </lineage>
</organism>
<comment type="caution">
    <text evidence="2">The sequence shown here is derived from an EMBL/GenBank/DDBJ whole genome shotgun (WGS) entry which is preliminary data.</text>
</comment>
<keyword evidence="3" id="KW-1185">Reference proteome</keyword>
<evidence type="ECO:0000313" key="2">
    <source>
        <dbReference type="EMBL" id="KAJ4981865.1"/>
    </source>
</evidence>
<gene>
    <name evidence="2" type="ORF">NE237_032702</name>
</gene>
<dbReference type="AlphaFoldDB" id="A0A9Q0R3D0"/>